<dbReference type="Gene3D" id="3.90.550.10">
    <property type="entry name" value="Spore Coat Polysaccharide Biosynthesis Protein SpsA, Chain A"/>
    <property type="match status" value="1"/>
</dbReference>
<proteinExistence type="predicted"/>
<dbReference type="GO" id="GO:0016758">
    <property type="term" value="F:hexosyltransferase activity"/>
    <property type="evidence" value="ECO:0007669"/>
    <property type="project" value="UniProtKB-ARBA"/>
</dbReference>
<dbReference type="EMBL" id="SYUV01000017">
    <property type="protein sequence ID" value="TKF34097.1"/>
    <property type="molecule type" value="Genomic_DNA"/>
</dbReference>
<dbReference type="PANTHER" id="PTHR22916">
    <property type="entry name" value="GLYCOSYLTRANSFERASE"/>
    <property type="match status" value="1"/>
</dbReference>
<dbReference type="InterPro" id="IPR029044">
    <property type="entry name" value="Nucleotide-diphossugar_trans"/>
</dbReference>
<dbReference type="Pfam" id="PF00535">
    <property type="entry name" value="Glycos_transf_2"/>
    <property type="match status" value="1"/>
</dbReference>
<evidence type="ECO:0000313" key="2">
    <source>
        <dbReference type="EMBL" id="TKF34097.1"/>
    </source>
</evidence>
<dbReference type="InterPro" id="IPR001173">
    <property type="entry name" value="Glyco_trans_2-like"/>
</dbReference>
<reference evidence="2 3" key="1">
    <citation type="submission" date="2019-04" db="EMBL/GenBank/DDBJ databases">
        <title>A reverse ecology approach based on a biological definition of microbial populations.</title>
        <authorList>
            <person name="Arevalo P."/>
            <person name="Vaninsberghe D."/>
            <person name="Elsherbini J."/>
            <person name="Gore J."/>
            <person name="Polz M."/>
        </authorList>
    </citation>
    <scope>NUCLEOTIDE SEQUENCE [LARGE SCALE GENOMIC DNA]</scope>
    <source>
        <strain evidence="2 3">10N.261.46.F4</strain>
    </source>
</reference>
<dbReference type="AlphaFoldDB" id="A0A4U1ZMQ6"/>
<evidence type="ECO:0000259" key="1">
    <source>
        <dbReference type="Pfam" id="PF00535"/>
    </source>
</evidence>
<evidence type="ECO:0000313" key="3">
    <source>
        <dbReference type="Proteomes" id="UP000307574"/>
    </source>
</evidence>
<name>A0A4U1ZMQ6_9VIBR</name>
<gene>
    <name evidence="2" type="ORF">FCV50_05610</name>
</gene>
<sequence length="250" mass="28437">MNNENYLVSIIMPAYNSEAVIRESINSVICQTYSNWELVICDDGSTDNTGLILKEYNEKDPRVKVISNVSGVKGAASARNCALNVSTGRYISFLDSDDTWLSRKLELQLGAMNEGNYSVSHSSYIRVDENGKELNKVKCMELVTYKDQVKSNRIPNLTGVYDRDSIGLILQNNIGHEDYDMWLEILSKADSVGIQEPLANYRVSSTSLSSNKIKAAIWHFKILNKQDNISFIFKVYYYYCYIFNALLKRI</sequence>
<feature type="domain" description="Glycosyltransferase 2-like" evidence="1">
    <location>
        <begin position="9"/>
        <end position="145"/>
    </location>
</feature>
<organism evidence="2 3">
    <name type="scientific">Vibrio kanaloae</name>
    <dbReference type="NCBI Taxonomy" id="170673"/>
    <lineage>
        <taxon>Bacteria</taxon>
        <taxon>Pseudomonadati</taxon>
        <taxon>Pseudomonadota</taxon>
        <taxon>Gammaproteobacteria</taxon>
        <taxon>Vibrionales</taxon>
        <taxon>Vibrionaceae</taxon>
        <taxon>Vibrio</taxon>
    </lineage>
</organism>
<comment type="caution">
    <text evidence="2">The sequence shown here is derived from an EMBL/GenBank/DDBJ whole genome shotgun (WGS) entry which is preliminary data.</text>
</comment>
<dbReference type="PANTHER" id="PTHR22916:SF3">
    <property type="entry name" value="UDP-GLCNAC:BETAGAL BETA-1,3-N-ACETYLGLUCOSAMINYLTRANSFERASE-LIKE PROTEIN 1"/>
    <property type="match status" value="1"/>
</dbReference>
<dbReference type="SUPFAM" id="SSF53448">
    <property type="entry name" value="Nucleotide-diphospho-sugar transferases"/>
    <property type="match status" value="1"/>
</dbReference>
<accession>A0A4U1ZMQ6</accession>
<dbReference type="Proteomes" id="UP000307574">
    <property type="component" value="Unassembled WGS sequence"/>
</dbReference>
<protein>
    <submittedName>
        <fullName evidence="2">Glycosyltransferase family 2 protein</fullName>
    </submittedName>
</protein>
<keyword evidence="2" id="KW-0808">Transferase</keyword>
<dbReference type="RefSeq" id="WP_136979489.1">
    <property type="nucleotide sequence ID" value="NZ_SYUV01000017.1"/>
</dbReference>